<dbReference type="InterPro" id="IPR052206">
    <property type="entry name" value="Retinol_saturase"/>
</dbReference>
<feature type="transmembrane region" description="Helical" evidence="7">
    <location>
        <begin position="568"/>
        <end position="591"/>
    </location>
</feature>
<keyword evidence="6" id="KW-0520">NAD</keyword>
<dbReference type="PANTHER" id="PTHR46091:SF2">
    <property type="entry name" value="AMINE OXIDASE DOMAIN-CONTAINING PROTEIN"/>
    <property type="match status" value="1"/>
</dbReference>
<feature type="domain" description="Amine oxidase" evidence="9">
    <location>
        <begin position="75"/>
        <end position="350"/>
    </location>
</feature>
<accession>A0AAV7QDL4</accession>
<evidence type="ECO:0000313" key="10">
    <source>
        <dbReference type="EMBL" id="KAJ1136333.1"/>
    </source>
</evidence>
<dbReference type="GO" id="GO:0016491">
    <property type="term" value="F:oxidoreductase activity"/>
    <property type="evidence" value="ECO:0007669"/>
    <property type="project" value="InterPro"/>
</dbReference>
<evidence type="ECO:0000256" key="2">
    <source>
        <dbReference type="ARBA" id="ARBA00022630"/>
    </source>
</evidence>
<evidence type="ECO:0000259" key="9">
    <source>
        <dbReference type="Pfam" id="PF01593"/>
    </source>
</evidence>
<keyword evidence="3 8" id="KW-0732">Signal</keyword>
<evidence type="ECO:0000256" key="6">
    <source>
        <dbReference type="ARBA" id="ARBA00023027"/>
    </source>
</evidence>
<proteinExistence type="inferred from homology"/>
<evidence type="ECO:0000256" key="1">
    <source>
        <dbReference type="ARBA" id="ARBA00005855"/>
    </source>
</evidence>
<feature type="chain" id="PRO_5043698079" description="Amine oxidase domain-containing protein" evidence="8">
    <location>
        <begin position="18"/>
        <end position="604"/>
    </location>
</feature>
<gene>
    <name evidence="10" type="ORF">NDU88_002750</name>
</gene>
<evidence type="ECO:0000256" key="8">
    <source>
        <dbReference type="SAM" id="SignalP"/>
    </source>
</evidence>
<dbReference type="PANTHER" id="PTHR46091">
    <property type="entry name" value="BLR7054 PROTEIN"/>
    <property type="match status" value="1"/>
</dbReference>
<keyword evidence="2" id="KW-0285">Flavoprotein</keyword>
<feature type="signal peptide" evidence="8">
    <location>
        <begin position="1"/>
        <end position="17"/>
    </location>
</feature>
<reference evidence="10" key="1">
    <citation type="journal article" date="2022" name="bioRxiv">
        <title>Sequencing and chromosome-scale assembly of the giantPleurodeles waltlgenome.</title>
        <authorList>
            <person name="Brown T."/>
            <person name="Elewa A."/>
            <person name="Iarovenko S."/>
            <person name="Subramanian E."/>
            <person name="Araus A.J."/>
            <person name="Petzold A."/>
            <person name="Susuki M."/>
            <person name="Suzuki K.-i.T."/>
            <person name="Hayashi T."/>
            <person name="Toyoda A."/>
            <person name="Oliveira C."/>
            <person name="Osipova E."/>
            <person name="Leigh N.D."/>
            <person name="Simon A."/>
            <person name="Yun M.H."/>
        </authorList>
    </citation>
    <scope>NUCLEOTIDE SEQUENCE</scope>
    <source>
        <strain evidence="10">20211129_DDA</strain>
        <tissue evidence="10">Liver</tissue>
    </source>
</reference>
<dbReference type="Gene3D" id="3.50.50.60">
    <property type="entry name" value="FAD/NAD(P)-binding domain"/>
    <property type="match status" value="2"/>
</dbReference>
<dbReference type="AlphaFoldDB" id="A0AAV7QDL4"/>
<keyword evidence="5" id="KW-0521">NADP</keyword>
<keyword evidence="7" id="KW-0472">Membrane</keyword>
<evidence type="ECO:0000256" key="4">
    <source>
        <dbReference type="ARBA" id="ARBA00022827"/>
    </source>
</evidence>
<keyword evidence="7" id="KW-0812">Transmembrane</keyword>
<comment type="similarity">
    <text evidence="1">Belongs to the carotenoid/retinoid oxidoreductase family. CrtISO subfamily.</text>
</comment>
<dbReference type="Pfam" id="PF01593">
    <property type="entry name" value="Amino_oxidase"/>
    <property type="match status" value="1"/>
</dbReference>
<dbReference type="Proteomes" id="UP001066276">
    <property type="component" value="Chromosome 6"/>
</dbReference>
<keyword evidence="4" id="KW-0274">FAD</keyword>
<dbReference type="InterPro" id="IPR036188">
    <property type="entry name" value="FAD/NAD-bd_sf"/>
</dbReference>
<evidence type="ECO:0000256" key="3">
    <source>
        <dbReference type="ARBA" id="ARBA00022729"/>
    </source>
</evidence>
<protein>
    <recommendedName>
        <fullName evidence="9">Amine oxidase domain-containing protein</fullName>
    </recommendedName>
</protein>
<dbReference type="SUPFAM" id="SSF51905">
    <property type="entry name" value="FAD/NAD(P)-binding domain"/>
    <property type="match status" value="1"/>
</dbReference>
<keyword evidence="7" id="KW-1133">Transmembrane helix</keyword>
<organism evidence="10 11">
    <name type="scientific">Pleurodeles waltl</name>
    <name type="common">Iberian ribbed newt</name>
    <dbReference type="NCBI Taxonomy" id="8319"/>
    <lineage>
        <taxon>Eukaryota</taxon>
        <taxon>Metazoa</taxon>
        <taxon>Chordata</taxon>
        <taxon>Craniata</taxon>
        <taxon>Vertebrata</taxon>
        <taxon>Euteleostomi</taxon>
        <taxon>Amphibia</taxon>
        <taxon>Batrachia</taxon>
        <taxon>Caudata</taxon>
        <taxon>Salamandroidea</taxon>
        <taxon>Salamandridae</taxon>
        <taxon>Pleurodelinae</taxon>
        <taxon>Pleurodeles</taxon>
    </lineage>
</organism>
<comment type="caution">
    <text evidence="10">The sequence shown here is derived from an EMBL/GenBank/DDBJ whole genome shotgun (WGS) entry which is preliminary data.</text>
</comment>
<evidence type="ECO:0000256" key="5">
    <source>
        <dbReference type="ARBA" id="ARBA00022857"/>
    </source>
</evidence>
<dbReference type="EMBL" id="JANPWB010000010">
    <property type="protein sequence ID" value="KAJ1136333.1"/>
    <property type="molecule type" value="Genomic_DNA"/>
</dbReference>
<sequence length="604" mass="67212">MALTLLLLLGLVLLALALIYYKFFSGAGSPFNEAHLAPPKPLVTDQKLRDKVLKQGFVQSKIPSHLDAVVIGSGIGGLSVAAVLAKAGKRVLVLEQHDQAGGCCHTFEEKGFEFDAGLHYVGQMHPKGMLRLIMDLLTDGQLDWARLDDHYETIFVEQQEYHLCAGKQAFATNLEDQFPQEKKAIREFLGLMKITATHVKLIAIMKMIPLWLSLAMIRSGLVHWISPVFKLVVSNHTDVLNRLTSNKDLQTILSYIFYGVPPNNSSFLINALLIHHYKRGAWFPRGGSSEIAFHIIPVIERAGGAVLVRAPVTRILLNKEGAAEGVAVKKGNEEINVFAPVVISNAGIFNTYERLLPPEISAKPALQSQLNSIHHGMGSFLVFVGLKGSKEELGLKSTNCWIFKHNDMDNMTIRFAALRKEEVPGNIPMMLITFPSAKDPTYQQRHPGKSCMTMLTMARYEWFEEWKDARVKHRGPEYQAYKMAIAQTMIDMAMERFPQLKDKMEYMDAATPLTNQYYLGAPCGDMYGAEHDLGRFQLEVMASIRAETPVKGLYLSGQDVFSCGIAGAVHGGLIAGCAVLNRILYLDLLLMKKRLKRQSAKKSA</sequence>
<evidence type="ECO:0000313" key="11">
    <source>
        <dbReference type="Proteomes" id="UP001066276"/>
    </source>
</evidence>
<evidence type="ECO:0000256" key="7">
    <source>
        <dbReference type="SAM" id="Phobius"/>
    </source>
</evidence>
<name>A0AAV7QDL4_PLEWA</name>
<dbReference type="InterPro" id="IPR002937">
    <property type="entry name" value="Amino_oxidase"/>
</dbReference>
<keyword evidence="11" id="KW-1185">Reference proteome</keyword>